<evidence type="ECO:0000256" key="10">
    <source>
        <dbReference type="ARBA" id="ARBA00049252"/>
    </source>
</evidence>
<dbReference type="EMBL" id="JAVAIL010000003">
    <property type="protein sequence ID" value="MDP4540221.1"/>
    <property type="molecule type" value="Genomic_DNA"/>
</dbReference>
<organism evidence="14 15">
    <name type="scientific">Qipengyuania benthica</name>
    <dbReference type="NCBI Taxonomy" id="3067651"/>
    <lineage>
        <taxon>Bacteria</taxon>
        <taxon>Pseudomonadati</taxon>
        <taxon>Pseudomonadota</taxon>
        <taxon>Alphaproteobacteria</taxon>
        <taxon>Sphingomonadales</taxon>
        <taxon>Erythrobacteraceae</taxon>
        <taxon>Qipengyuania</taxon>
    </lineage>
</organism>
<dbReference type="PANTHER" id="PTHR11644:SF2">
    <property type="entry name" value="CYTIDINE DEAMINASE"/>
    <property type="match status" value="1"/>
</dbReference>
<comment type="function">
    <text evidence="2 12">This enzyme scavenges exogenous and endogenous cytidine and 2'-deoxycytidine for UMP synthesis.</text>
</comment>
<evidence type="ECO:0000256" key="11">
    <source>
        <dbReference type="ARBA" id="ARBA00049558"/>
    </source>
</evidence>
<dbReference type="InterPro" id="IPR006262">
    <property type="entry name" value="Cyt_deam_tetra"/>
</dbReference>
<keyword evidence="15" id="KW-1185">Reference proteome</keyword>
<dbReference type="CDD" id="cd01283">
    <property type="entry name" value="cytidine_deaminase"/>
    <property type="match status" value="1"/>
</dbReference>
<reference evidence="14 15" key="1">
    <citation type="submission" date="2023-08" db="EMBL/GenBank/DDBJ databases">
        <title>genomic of DY56.</title>
        <authorList>
            <person name="Wang Y."/>
        </authorList>
    </citation>
    <scope>NUCLEOTIDE SEQUENCE [LARGE SCALE GENOMIC DNA]</scope>
    <source>
        <strain evidence="14 15">DY56-A-20</strain>
    </source>
</reference>
<evidence type="ECO:0000256" key="1">
    <source>
        <dbReference type="ARBA" id="ARBA00001947"/>
    </source>
</evidence>
<evidence type="ECO:0000256" key="7">
    <source>
        <dbReference type="ARBA" id="ARBA00022801"/>
    </source>
</evidence>
<dbReference type="NCBIfam" id="TIGR01354">
    <property type="entry name" value="cyt_deam_tetra"/>
    <property type="match status" value="1"/>
</dbReference>
<dbReference type="InterPro" id="IPR016192">
    <property type="entry name" value="APOBEC/CMP_deaminase_Zn-bd"/>
</dbReference>
<comment type="catalytic activity">
    <reaction evidence="11 12">
        <text>cytidine + H2O + H(+) = uridine + NH4(+)</text>
        <dbReference type="Rhea" id="RHEA:16069"/>
        <dbReference type="ChEBI" id="CHEBI:15377"/>
        <dbReference type="ChEBI" id="CHEBI:15378"/>
        <dbReference type="ChEBI" id="CHEBI:16704"/>
        <dbReference type="ChEBI" id="CHEBI:17562"/>
        <dbReference type="ChEBI" id="CHEBI:28938"/>
        <dbReference type="EC" id="3.5.4.5"/>
    </reaction>
</comment>
<comment type="caution">
    <text evidence="14">The sequence shown here is derived from an EMBL/GenBank/DDBJ whole genome shotgun (WGS) entry which is preliminary data.</text>
</comment>
<dbReference type="NCBIfam" id="NF004064">
    <property type="entry name" value="PRK05578.1"/>
    <property type="match status" value="1"/>
</dbReference>
<proteinExistence type="inferred from homology"/>
<evidence type="ECO:0000256" key="2">
    <source>
        <dbReference type="ARBA" id="ARBA00003949"/>
    </source>
</evidence>
<name>A0ABT9HAD1_9SPHN</name>
<dbReference type="InterPro" id="IPR050202">
    <property type="entry name" value="Cyt/Deoxycyt_deaminase"/>
</dbReference>
<evidence type="ECO:0000259" key="13">
    <source>
        <dbReference type="PROSITE" id="PS51747"/>
    </source>
</evidence>
<sequence>MTQDSTTTTADEELISAARAAAAHSYAPYSHYAVGAALRFADGGVVTGTNVENASYGLALCAETVAVARAMADGRRGGLEAVAVTGPGREPITPCGRCRQVLNELAQLGRTDPQVLCVGPHEVRRTTLSALLPDAFGPASLT</sequence>
<dbReference type="PROSITE" id="PS51747">
    <property type="entry name" value="CYT_DCMP_DEAMINASES_2"/>
    <property type="match status" value="1"/>
</dbReference>
<evidence type="ECO:0000256" key="8">
    <source>
        <dbReference type="ARBA" id="ARBA00022833"/>
    </source>
</evidence>
<dbReference type="Pfam" id="PF00383">
    <property type="entry name" value="dCMP_cyt_deam_1"/>
    <property type="match status" value="1"/>
</dbReference>
<evidence type="ECO:0000256" key="9">
    <source>
        <dbReference type="ARBA" id="ARBA00032005"/>
    </source>
</evidence>
<dbReference type="Gene3D" id="3.40.140.10">
    <property type="entry name" value="Cytidine Deaminase, domain 2"/>
    <property type="match status" value="1"/>
</dbReference>
<accession>A0ABT9HAD1</accession>
<evidence type="ECO:0000256" key="6">
    <source>
        <dbReference type="ARBA" id="ARBA00022723"/>
    </source>
</evidence>
<gene>
    <name evidence="14" type="ORF">Q9K01_11335</name>
</gene>
<dbReference type="InterPro" id="IPR002125">
    <property type="entry name" value="CMP_dCMP_dom"/>
</dbReference>
<evidence type="ECO:0000256" key="3">
    <source>
        <dbReference type="ARBA" id="ARBA00006576"/>
    </source>
</evidence>
<evidence type="ECO:0000313" key="15">
    <source>
        <dbReference type="Proteomes" id="UP001235664"/>
    </source>
</evidence>
<comment type="similarity">
    <text evidence="3 12">Belongs to the cytidine and deoxycytidylate deaminase family.</text>
</comment>
<dbReference type="SUPFAM" id="SSF53927">
    <property type="entry name" value="Cytidine deaminase-like"/>
    <property type="match status" value="1"/>
</dbReference>
<keyword evidence="8 12" id="KW-0862">Zinc</keyword>
<evidence type="ECO:0000256" key="4">
    <source>
        <dbReference type="ARBA" id="ARBA00012783"/>
    </source>
</evidence>
<feature type="domain" description="CMP/dCMP-type deaminase" evidence="13">
    <location>
        <begin position="9"/>
        <end position="139"/>
    </location>
</feature>
<comment type="cofactor">
    <cofactor evidence="1 12">
        <name>Zn(2+)</name>
        <dbReference type="ChEBI" id="CHEBI:29105"/>
    </cofactor>
</comment>
<dbReference type="GO" id="GO:0004126">
    <property type="term" value="F:cytidine deaminase activity"/>
    <property type="evidence" value="ECO:0007669"/>
    <property type="project" value="UniProtKB-EC"/>
</dbReference>
<dbReference type="PROSITE" id="PS00903">
    <property type="entry name" value="CYT_DCMP_DEAMINASES_1"/>
    <property type="match status" value="1"/>
</dbReference>
<dbReference type="PANTHER" id="PTHR11644">
    <property type="entry name" value="CYTIDINE DEAMINASE"/>
    <property type="match status" value="1"/>
</dbReference>
<protein>
    <recommendedName>
        <fullName evidence="5 12">Cytidine deaminase</fullName>
        <ecNumber evidence="4 12">3.5.4.5</ecNumber>
    </recommendedName>
    <alternativeName>
        <fullName evidence="9 12">Cytidine aminohydrolase</fullName>
    </alternativeName>
</protein>
<keyword evidence="7 12" id="KW-0378">Hydrolase</keyword>
<evidence type="ECO:0000256" key="5">
    <source>
        <dbReference type="ARBA" id="ARBA00018266"/>
    </source>
</evidence>
<dbReference type="Proteomes" id="UP001235664">
    <property type="component" value="Unassembled WGS sequence"/>
</dbReference>
<dbReference type="RefSeq" id="WP_305930356.1">
    <property type="nucleotide sequence ID" value="NZ_JAVAIL010000003.1"/>
</dbReference>
<dbReference type="EC" id="3.5.4.5" evidence="4 12"/>
<keyword evidence="6 12" id="KW-0479">Metal-binding</keyword>
<comment type="catalytic activity">
    <reaction evidence="10 12">
        <text>2'-deoxycytidine + H2O + H(+) = 2'-deoxyuridine + NH4(+)</text>
        <dbReference type="Rhea" id="RHEA:13433"/>
        <dbReference type="ChEBI" id="CHEBI:15377"/>
        <dbReference type="ChEBI" id="CHEBI:15378"/>
        <dbReference type="ChEBI" id="CHEBI:15698"/>
        <dbReference type="ChEBI" id="CHEBI:16450"/>
        <dbReference type="ChEBI" id="CHEBI:28938"/>
        <dbReference type="EC" id="3.5.4.5"/>
    </reaction>
</comment>
<evidence type="ECO:0000313" key="14">
    <source>
        <dbReference type="EMBL" id="MDP4540221.1"/>
    </source>
</evidence>
<evidence type="ECO:0000256" key="12">
    <source>
        <dbReference type="RuleBase" id="RU364006"/>
    </source>
</evidence>
<dbReference type="InterPro" id="IPR016193">
    <property type="entry name" value="Cytidine_deaminase-like"/>
</dbReference>